<dbReference type="RefSeq" id="XP_015589228.1">
    <property type="nucleotide sequence ID" value="XM_015733742.2"/>
</dbReference>
<protein>
    <submittedName>
        <fullName evidence="5">Retinol dehydrogenase 13</fullName>
    </submittedName>
</protein>
<accession>A0AAJ7BMU9</accession>
<dbReference type="KEGG" id="ccin:107264929"/>
<name>A0AAJ7BMU9_CEPCN</name>
<keyword evidence="1" id="KW-0560">Oxidoreductase</keyword>
<dbReference type="PANTHER" id="PTHR43157:SF31">
    <property type="entry name" value="PHOSPHATIDYLINOSITOL-GLYCAN BIOSYNTHESIS CLASS F PROTEIN"/>
    <property type="match status" value="1"/>
</dbReference>
<keyword evidence="3" id="KW-0472">Membrane</keyword>
<dbReference type="PANTHER" id="PTHR43157">
    <property type="entry name" value="PHOSPHATIDYLINOSITOL-GLYCAN BIOSYNTHESIS CLASS F PROTEIN-RELATED"/>
    <property type="match status" value="1"/>
</dbReference>
<evidence type="ECO:0000256" key="1">
    <source>
        <dbReference type="ARBA" id="ARBA00023002"/>
    </source>
</evidence>
<evidence type="ECO:0000256" key="3">
    <source>
        <dbReference type="SAM" id="Phobius"/>
    </source>
</evidence>
<reference evidence="5" key="1">
    <citation type="submission" date="2025-08" db="UniProtKB">
        <authorList>
            <consortium name="RefSeq"/>
        </authorList>
    </citation>
    <scope>IDENTIFICATION</scope>
</reference>
<keyword evidence="4" id="KW-1185">Reference proteome</keyword>
<sequence length="342" mass="38144">MDQLEDFQKVLQDFSPLLNSYWAYAVGAVLGILTFIRSYMAGPNCPNEERIDGKIVIITGSSSGIGKETALELARRGGHIILAVRNEETGKKVAEEINTMPDGKAEVKYLNLSSLKSVQQFAQKLEINEVDILVNNAGMVFHPYEKTKEGFEMHFVSNYLGHLLLTLLLLPKLKAAKQGRIINVAGQAHAVSSIHLEDMNLEKDYTAREAFGQSKLALILMARHMSQILKETNVTINATNPGLVRGTNHMRRSPISSTYIIKLIMQPWMWLLLKNPAQGAQTTVYAAVTKELEHYSGKYFSDCELKKPSENGTDDIMAEKLYTKSISLVKSFMVLRCTDSTS</sequence>
<dbReference type="CDD" id="cd05327">
    <property type="entry name" value="retinol-DH_like_SDR_c_like"/>
    <property type="match status" value="1"/>
</dbReference>
<organism evidence="4 5">
    <name type="scientific">Cephus cinctus</name>
    <name type="common">Wheat stem sawfly</name>
    <dbReference type="NCBI Taxonomy" id="211228"/>
    <lineage>
        <taxon>Eukaryota</taxon>
        <taxon>Metazoa</taxon>
        <taxon>Ecdysozoa</taxon>
        <taxon>Arthropoda</taxon>
        <taxon>Hexapoda</taxon>
        <taxon>Insecta</taxon>
        <taxon>Pterygota</taxon>
        <taxon>Neoptera</taxon>
        <taxon>Endopterygota</taxon>
        <taxon>Hymenoptera</taxon>
        <taxon>Cephoidea</taxon>
        <taxon>Cephidae</taxon>
        <taxon>Cephus</taxon>
    </lineage>
</organism>
<keyword evidence="3" id="KW-1133">Transmembrane helix</keyword>
<dbReference type="Gene3D" id="3.40.50.720">
    <property type="entry name" value="NAD(P)-binding Rossmann-like Domain"/>
    <property type="match status" value="1"/>
</dbReference>
<dbReference type="Pfam" id="PF00106">
    <property type="entry name" value="adh_short"/>
    <property type="match status" value="1"/>
</dbReference>
<dbReference type="GO" id="GO:0016491">
    <property type="term" value="F:oxidoreductase activity"/>
    <property type="evidence" value="ECO:0007669"/>
    <property type="project" value="UniProtKB-KW"/>
</dbReference>
<dbReference type="SUPFAM" id="SSF51735">
    <property type="entry name" value="NAD(P)-binding Rossmann-fold domains"/>
    <property type="match status" value="1"/>
</dbReference>
<dbReference type="InterPro" id="IPR002347">
    <property type="entry name" value="SDR_fam"/>
</dbReference>
<dbReference type="Proteomes" id="UP000694920">
    <property type="component" value="Unplaced"/>
</dbReference>
<proteinExistence type="inferred from homology"/>
<dbReference type="AlphaFoldDB" id="A0AAJ7BMU9"/>
<gene>
    <name evidence="5" type="primary">LOC107264929</name>
</gene>
<evidence type="ECO:0000256" key="2">
    <source>
        <dbReference type="RuleBase" id="RU000363"/>
    </source>
</evidence>
<dbReference type="GeneID" id="107264929"/>
<evidence type="ECO:0000313" key="4">
    <source>
        <dbReference type="Proteomes" id="UP000694920"/>
    </source>
</evidence>
<feature type="transmembrane region" description="Helical" evidence="3">
    <location>
        <begin position="21"/>
        <end position="40"/>
    </location>
</feature>
<dbReference type="InterPro" id="IPR036291">
    <property type="entry name" value="NAD(P)-bd_dom_sf"/>
</dbReference>
<dbReference type="PRINTS" id="PR00081">
    <property type="entry name" value="GDHRDH"/>
</dbReference>
<dbReference type="PRINTS" id="PR00080">
    <property type="entry name" value="SDRFAMILY"/>
</dbReference>
<evidence type="ECO:0000313" key="5">
    <source>
        <dbReference type="RefSeq" id="XP_015589228.1"/>
    </source>
</evidence>
<comment type="similarity">
    <text evidence="2">Belongs to the short-chain dehydrogenases/reductases (SDR) family.</text>
</comment>
<keyword evidence="3" id="KW-0812">Transmembrane</keyword>